<dbReference type="PANTHER" id="PTHR30565">
    <property type="entry name" value="PROTEIN YCIF"/>
    <property type="match status" value="1"/>
</dbReference>
<dbReference type="InterPro" id="IPR009078">
    <property type="entry name" value="Ferritin-like_SF"/>
</dbReference>
<dbReference type="OrthoDB" id="9795056at2"/>
<protein>
    <submittedName>
        <fullName evidence="1">Uncharacterized protein</fullName>
    </submittedName>
</protein>
<dbReference type="EMBL" id="SJPQ01000002">
    <property type="protein sequence ID" value="TWT89106.1"/>
    <property type="molecule type" value="Genomic_DNA"/>
</dbReference>
<sequence length="164" mass="18090">MKLDSFEKLYVHELKDLYSAESQLIEALPKMAEAASDAALGKAFEHHLEQTRGQQKRLEKIFEGLEYEPGGHKCAAMEGLIHEGEDAIGIDADDQIRDAALIAAAQRVEHYEMAGYGSACAFAEKLGRFDDADLLRETLDEEGCADRKLTTIASRSVNFKALVS</sequence>
<dbReference type="CDD" id="cd07909">
    <property type="entry name" value="YciF"/>
    <property type="match status" value="1"/>
</dbReference>
<accession>A0A5C5ZPK3</accession>
<dbReference type="Proteomes" id="UP000315440">
    <property type="component" value="Unassembled WGS sequence"/>
</dbReference>
<dbReference type="InterPro" id="IPR012347">
    <property type="entry name" value="Ferritin-like"/>
</dbReference>
<organism evidence="1 2">
    <name type="scientific">Pseudobythopirellula maris</name>
    <dbReference type="NCBI Taxonomy" id="2527991"/>
    <lineage>
        <taxon>Bacteria</taxon>
        <taxon>Pseudomonadati</taxon>
        <taxon>Planctomycetota</taxon>
        <taxon>Planctomycetia</taxon>
        <taxon>Pirellulales</taxon>
        <taxon>Lacipirellulaceae</taxon>
        <taxon>Pseudobythopirellula</taxon>
    </lineage>
</organism>
<gene>
    <name evidence="1" type="ORF">Mal64_25980</name>
</gene>
<dbReference type="SUPFAM" id="SSF47240">
    <property type="entry name" value="Ferritin-like"/>
    <property type="match status" value="1"/>
</dbReference>
<dbReference type="Pfam" id="PF05974">
    <property type="entry name" value="DUF892"/>
    <property type="match status" value="1"/>
</dbReference>
<proteinExistence type="predicted"/>
<evidence type="ECO:0000313" key="2">
    <source>
        <dbReference type="Proteomes" id="UP000315440"/>
    </source>
</evidence>
<keyword evidence="2" id="KW-1185">Reference proteome</keyword>
<dbReference type="PANTHER" id="PTHR30565:SF9">
    <property type="entry name" value="PROTEIN YCIF"/>
    <property type="match status" value="1"/>
</dbReference>
<evidence type="ECO:0000313" key="1">
    <source>
        <dbReference type="EMBL" id="TWT89106.1"/>
    </source>
</evidence>
<dbReference type="AlphaFoldDB" id="A0A5C5ZPK3"/>
<dbReference type="Gene3D" id="1.20.1260.10">
    <property type="match status" value="1"/>
</dbReference>
<comment type="caution">
    <text evidence="1">The sequence shown here is derived from an EMBL/GenBank/DDBJ whole genome shotgun (WGS) entry which is preliminary data.</text>
</comment>
<dbReference type="RefSeq" id="WP_146400728.1">
    <property type="nucleotide sequence ID" value="NZ_SJPQ01000002.1"/>
</dbReference>
<name>A0A5C5ZPK3_9BACT</name>
<reference evidence="1 2" key="1">
    <citation type="submission" date="2019-02" db="EMBL/GenBank/DDBJ databases">
        <title>Deep-cultivation of Planctomycetes and their phenomic and genomic characterization uncovers novel biology.</title>
        <authorList>
            <person name="Wiegand S."/>
            <person name="Jogler M."/>
            <person name="Boedeker C."/>
            <person name="Pinto D."/>
            <person name="Vollmers J."/>
            <person name="Rivas-Marin E."/>
            <person name="Kohn T."/>
            <person name="Peeters S.H."/>
            <person name="Heuer A."/>
            <person name="Rast P."/>
            <person name="Oberbeckmann S."/>
            <person name="Bunk B."/>
            <person name="Jeske O."/>
            <person name="Meyerdierks A."/>
            <person name="Storesund J.E."/>
            <person name="Kallscheuer N."/>
            <person name="Luecker S."/>
            <person name="Lage O.M."/>
            <person name="Pohl T."/>
            <person name="Merkel B.J."/>
            <person name="Hornburger P."/>
            <person name="Mueller R.-W."/>
            <person name="Bruemmer F."/>
            <person name="Labrenz M."/>
            <person name="Spormann A.M."/>
            <person name="Op Den Camp H."/>
            <person name="Overmann J."/>
            <person name="Amann R."/>
            <person name="Jetten M.S.M."/>
            <person name="Mascher T."/>
            <person name="Medema M.H."/>
            <person name="Devos D.P."/>
            <person name="Kaster A.-K."/>
            <person name="Ovreas L."/>
            <person name="Rohde M."/>
            <person name="Galperin M.Y."/>
            <person name="Jogler C."/>
        </authorList>
    </citation>
    <scope>NUCLEOTIDE SEQUENCE [LARGE SCALE GENOMIC DNA]</scope>
    <source>
        <strain evidence="1 2">Mal64</strain>
    </source>
</reference>
<dbReference type="InterPro" id="IPR010287">
    <property type="entry name" value="DUF892_YciF-like"/>
</dbReference>
<dbReference type="InterPro" id="IPR047114">
    <property type="entry name" value="YciF"/>
</dbReference>